<keyword evidence="1" id="KW-0238">DNA-binding</keyword>
<organism evidence="3 4">
    <name type="scientific">Granulicella mallensis</name>
    <dbReference type="NCBI Taxonomy" id="940614"/>
    <lineage>
        <taxon>Bacteria</taxon>
        <taxon>Pseudomonadati</taxon>
        <taxon>Acidobacteriota</taxon>
        <taxon>Terriglobia</taxon>
        <taxon>Terriglobales</taxon>
        <taxon>Acidobacteriaceae</taxon>
        <taxon>Granulicella</taxon>
    </lineage>
</organism>
<evidence type="ECO:0000259" key="2">
    <source>
        <dbReference type="PROSITE" id="PS50943"/>
    </source>
</evidence>
<proteinExistence type="predicted"/>
<comment type="caution">
    <text evidence="3">The sequence shown here is derived from an EMBL/GenBank/DDBJ whole genome shotgun (WGS) entry which is preliminary data.</text>
</comment>
<dbReference type="SMART" id="SM00530">
    <property type="entry name" value="HTH_XRE"/>
    <property type="match status" value="1"/>
</dbReference>
<dbReference type="PANTHER" id="PTHR36924:SF1">
    <property type="entry name" value="ANTITOXIN HIGA-1"/>
    <property type="match status" value="1"/>
</dbReference>
<dbReference type="InterPro" id="IPR010982">
    <property type="entry name" value="Lambda_DNA-bd_dom_sf"/>
</dbReference>
<dbReference type="AlphaFoldDB" id="A0A7W8EC82"/>
<gene>
    <name evidence="3" type="ORF">HDF15_004798</name>
</gene>
<feature type="domain" description="HTH cro/C1-type" evidence="2">
    <location>
        <begin position="28"/>
        <end position="75"/>
    </location>
</feature>
<dbReference type="InterPro" id="IPR013430">
    <property type="entry name" value="Toxin_antidote_HigA"/>
</dbReference>
<dbReference type="EMBL" id="JACHIO010000027">
    <property type="protein sequence ID" value="MBB5066421.1"/>
    <property type="molecule type" value="Genomic_DNA"/>
</dbReference>
<dbReference type="PROSITE" id="PS50943">
    <property type="entry name" value="HTH_CROC1"/>
    <property type="match status" value="1"/>
</dbReference>
<reference evidence="3 4" key="1">
    <citation type="submission" date="2020-08" db="EMBL/GenBank/DDBJ databases">
        <title>Genomic Encyclopedia of Type Strains, Phase IV (KMG-V): Genome sequencing to study the core and pangenomes of soil and plant-associated prokaryotes.</title>
        <authorList>
            <person name="Whitman W."/>
        </authorList>
    </citation>
    <scope>NUCLEOTIDE SEQUENCE [LARGE SCALE GENOMIC DNA]</scope>
    <source>
        <strain evidence="3 4">X5P3</strain>
    </source>
</reference>
<name>A0A7W8EC82_9BACT</name>
<dbReference type="RefSeq" id="WP_184260006.1">
    <property type="nucleotide sequence ID" value="NZ_JACHIO010000027.1"/>
</dbReference>
<dbReference type="PANTHER" id="PTHR36924">
    <property type="entry name" value="ANTITOXIN HIGA-1"/>
    <property type="match status" value="1"/>
</dbReference>
<evidence type="ECO:0000313" key="3">
    <source>
        <dbReference type="EMBL" id="MBB5066421.1"/>
    </source>
</evidence>
<dbReference type="GO" id="GO:0003677">
    <property type="term" value="F:DNA binding"/>
    <property type="evidence" value="ECO:0007669"/>
    <property type="project" value="UniProtKB-KW"/>
</dbReference>
<dbReference type="Gene3D" id="1.10.260.40">
    <property type="entry name" value="lambda repressor-like DNA-binding domains"/>
    <property type="match status" value="1"/>
</dbReference>
<dbReference type="InterPro" id="IPR001387">
    <property type="entry name" value="Cro/C1-type_HTH"/>
</dbReference>
<dbReference type="NCBIfam" id="TIGR02607">
    <property type="entry name" value="antidote_HigA"/>
    <property type="match status" value="1"/>
</dbReference>
<accession>A0A7W8EC82</accession>
<protein>
    <submittedName>
        <fullName evidence="3">Addiction module HigA family antidote</fullName>
    </submittedName>
</protein>
<dbReference type="CDD" id="cd00093">
    <property type="entry name" value="HTH_XRE"/>
    <property type="match status" value="1"/>
</dbReference>
<sequence>MAITRDPNRQPPPMHPGEILREEFMIPNGISAHSLALALRVPATRISEIVNERRGISAETAYRLAIHFGTSASLWINLQGAYELACVDRDLASKIEKEVQRRVA</sequence>
<dbReference type="Proteomes" id="UP000584867">
    <property type="component" value="Unassembled WGS sequence"/>
</dbReference>
<evidence type="ECO:0000256" key="1">
    <source>
        <dbReference type="ARBA" id="ARBA00023125"/>
    </source>
</evidence>
<evidence type="ECO:0000313" key="4">
    <source>
        <dbReference type="Proteomes" id="UP000584867"/>
    </source>
</evidence>
<dbReference type="Pfam" id="PF01381">
    <property type="entry name" value="HTH_3"/>
    <property type="match status" value="1"/>
</dbReference>
<dbReference type="SUPFAM" id="SSF47413">
    <property type="entry name" value="lambda repressor-like DNA-binding domains"/>
    <property type="match status" value="1"/>
</dbReference>